<dbReference type="GeneID" id="85472360"/>
<feature type="region of interest" description="Disordered" evidence="1">
    <location>
        <begin position="71"/>
        <end position="98"/>
    </location>
</feature>
<dbReference type="AlphaFoldDB" id="A0AAI9ZY39"/>
<keyword evidence="3" id="KW-1185">Reference proteome</keyword>
<dbReference type="RefSeq" id="XP_060448925.1">
    <property type="nucleotide sequence ID" value="XM_060587498.1"/>
</dbReference>
<proteinExistence type="predicted"/>
<feature type="region of interest" description="Disordered" evidence="1">
    <location>
        <begin position="43"/>
        <end position="62"/>
    </location>
</feature>
<reference evidence="2" key="1">
    <citation type="submission" date="2021-06" db="EMBL/GenBank/DDBJ databases">
        <title>Comparative genomics, transcriptomics and evolutionary studies reveal genomic signatures of adaptation to plant cell wall in hemibiotrophic fungi.</title>
        <authorList>
            <consortium name="DOE Joint Genome Institute"/>
            <person name="Baroncelli R."/>
            <person name="Diaz J.F."/>
            <person name="Benocci T."/>
            <person name="Peng M."/>
            <person name="Battaglia E."/>
            <person name="Haridas S."/>
            <person name="Andreopoulos W."/>
            <person name="Labutti K."/>
            <person name="Pangilinan J."/>
            <person name="Floch G.L."/>
            <person name="Makela M.R."/>
            <person name="Henrissat B."/>
            <person name="Grigoriev I.V."/>
            <person name="Crouch J.A."/>
            <person name="De Vries R.P."/>
            <person name="Sukno S.A."/>
            <person name="Thon M.R."/>
        </authorList>
    </citation>
    <scope>NUCLEOTIDE SEQUENCE</scope>
    <source>
        <strain evidence="2">CBS 102054</strain>
    </source>
</reference>
<dbReference type="EMBL" id="JAHMHQ010000004">
    <property type="protein sequence ID" value="KAK1640318.1"/>
    <property type="molecule type" value="Genomic_DNA"/>
</dbReference>
<dbReference type="Proteomes" id="UP001243989">
    <property type="component" value="Unassembled WGS sequence"/>
</dbReference>
<organism evidence="2 3">
    <name type="scientific">Colletotrichum phormii</name>
    <dbReference type="NCBI Taxonomy" id="359342"/>
    <lineage>
        <taxon>Eukaryota</taxon>
        <taxon>Fungi</taxon>
        <taxon>Dikarya</taxon>
        <taxon>Ascomycota</taxon>
        <taxon>Pezizomycotina</taxon>
        <taxon>Sordariomycetes</taxon>
        <taxon>Hypocreomycetidae</taxon>
        <taxon>Glomerellales</taxon>
        <taxon>Glomerellaceae</taxon>
        <taxon>Colletotrichum</taxon>
        <taxon>Colletotrichum acutatum species complex</taxon>
    </lineage>
</organism>
<name>A0AAI9ZY39_9PEZI</name>
<comment type="caution">
    <text evidence="2">The sequence shown here is derived from an EMBL/GenBank/DDBJ whole genome shotgun (WGS) entry which is preliminary data.</text>
</comment>
<evidence type="ECO:0000313" key="3">
    <source>
        <dbReference type="Proteomes" id="UP001243989"/>
    </source>
</evidence>
<protein>
    <submittedName>
        <fullName evidence="2">Uncharacterized protein</fullName>
    </submittedName>
</protein>
<accession>A0AAI9ZY39</accession>
<evidence type="ECO:0000313" key="2">
    <source>
        <dbReference type="EMBL" id="KAK1640318.1"/>
    </source>
</evidence>
<gene>
    <name evidence="2" type="ORF">BDP81DRAFT_391041</name>
</gene>
<evidence type="ECO:0000256" key="1">
    <source>
        <dbReference type="SAM" id="MobiDB-lite"/>
    </source>
</evidence>
<feature type="compositionally biased region" description="Polar residues" evidence="1">
    <location>
        <begin position="82"/>
        <end position="98"/>
    </location>
</feature>
<sequence length="98" mass="10640">MTAAYCEAAKCMQAASARKKPSHAAMLIVFLFCYGSRRQPVRPVDNPGCQAKPPGPPSLPANHRKALIRSWRQHKSRLSARYTGTSSAGQPPENSGPH</sequence>